<dbReference type="RefSeq" id="WP_050046795.1">
    <property type="nucleotide sequence ID" value="NZ_JHEG04000001.1"/>
</dbReference>
<organism evidence="1">
    <name type="scientific">Tolypothrix bouteillei VB521301</name>
    <dbReference type="NCBI Taxonomy" id="1479485"/>
    <lineage>
        <taxon>Bacteria</taxon>
        <taxon>Bacillati</taxon>
        <taxon>Cyanobacteriota</taxon>
        <taxon>Cyanophyceae</taxon>
        <taxon>Nostocales</taxon>
        <taxon>Tolypothrichaceae</taxon>
        <taxon>Tolypothrix</taxon>
    </lineage>
</organism>
<sequence>MLSLVKSVNRITQFHYEFLRFAYFSLTVEDLEKMQQQHPDYRMELVKGNIIIMGPSGYQRTICVDGTLICGFRLRECTALSR</sequence>
<protein>
    <submittedName>
        <fullName evidence="1">Uncharacterized protein</fullName>
    </submittedName>
</protein>
<evidence type="ECO:0000313" key="1">
    <source>
        <dbReference type="EMBL" id="KIE07659.1"/>
    </source>
</evidence>
<proteinExistence type="predicted"/>
<comment type="caution">
    <text evidence="1">The sequence shown here is derived from an EMBL/GenBank/DDBJ whole genome shotgun (WGS) entry which is preliminary data.</text>
</comment>
<dbReference type="AlphaFoldDB" id="A0A0C1QQ62"/>
<gene>
    <name evidence="1" type="ORF">DA73_0242265</name>
</gene>
<accession>A0A0C1QQ62</accession>
<reference evidence="1" key="1">
    <citation type="journal article" date="2015" name="Genome Announc.">
        <title>Draft Genome Sequence of Tolypothrix boutellei Strain VB521301.</title>
        <authorList>
            <person name="Chandrababunaidu M.M."/>
            <person name="Singh D."/>
            <person name="Sen D."/>
            <person name="Bhan S."/>
            <person name="Das S."/>
            <person name="Gupta A."/>
            <person name="Adhikary S.P."/>
            <person name="Tripathy S."/>
        </authorList>
    </citation>
    <scope>NUCLEOTIDE SEQUENCE</scope>
    <source>
        <strain evidence="1">VB521301</strain>
    </source>
</reference>
<name>A0A0C1QQ62_9CYAN</name>
<dbReference type="EMBL" id="JHEG02000059">
    <property type="protein sequence ID" value="KIE07659.1"/>
    <property type="molecule type" value="Genomic_DNA"/>
</dbReference>